<feature type="compositionally biased region" description="Pro residues" evidence="8">
    <location>
        <begin position="404"/>
        <end position="414"/>
    </location>
</feature>
<feature type="domain" description="RRM" evidence="9">
    <location>
        <begin position="92"/>
        <end position="162"/>
    </location>
</feature>
<dbReference type="EMBL" id="KV426014">
    <property type="protein sequence ID" value="KZV92109.1"/>
    <property type="molecule type" value="Genomic_DNA"/>
</dbReference>
<dbReference type="SUPFAM" id="SSF57756">
    <property type="entry name" value="Retrovirus zinc finger-like domains"/>
    <property type="match status" value="1"/>
</dbReference>
<dbReference type="InterPro" id="IPR036875">
    <property type="entry name" value="Znf_CCHC_sf"/>
</dbReference>
<dbReference type="InterPro" id="IPR050374">
    <property type="entry name" value="RRT5_SRSF_SR"/>
</dbReference>
<dbReference type="Proteomes" id="UP000077266">
    <property type="component" value="Unassembled WGS sequence"/>
</dbReference>
<evidence type="ECO:0000256" key="2">
    <source>
        <dbReference type="ARBA" id="ARBA00022664"/>
    </source>
</evidence>
<dbReference type="PROSITE" id="PS50102">
    <property type="entry name" value="RRM"/>
    <property type="match status" value="1"/>
</dbReference>
<keyword evidence="12" id="KW-1185">Reference proteome</keyword>
<evidence type="ECO:0000313" key="11">
    <source>
        <dbReference type="EMBL" id="KZV92109.1"/>
    </source>
</evidence>
<dbReference type="InterPro" id="IPR001878">
    <property type="entry name" value="Znf_CCHC"/>
</dbReference>
<dbReference type="PROSITE" id="PS50158">
    <property type="entry name" value="ZF_CCHC"/>
    <property type="match status" value="1"/>
</dbReference>
<organism evidence="11 12">
    <name type="scientific">Exidia glandulosa HHB12029</name>
    <dbReference type="NCBI Taxonomy" id="1314781"/>
    <lineage>
        <taxon>Eukaryota</taxon>
        <taxon>Fungi</taxon>
        <taxon>Dikarya</taxon>
        <taxon>Basidiomycota</taxon>
        <taxon>Agaricomycotina</taxon>
        <taxon>Agaricomycetes</taxon>
        <taxon>Auriculariales</taxon>
        <taxon>Exidiaceae</taxon>
        <taxon>Exidia</taxon>
    </lineage>
</organism>
<evidence type="ECO:0000256" key="4">
    <source>
        <dbReference type="ARBA" id="ARBA00022884"/>
    </source>
</evidence>
<evidence type="ECO:0000256" key="5">
    <source>
        <dbReference type="ARBA" id="ARBA00023242"/>
    </source>
</evidence>
<dbReference type="CDD" id="cd00590">
    <property type="entry name" value="RRM_SF"/>
    <property type="match status" value="1"/>
</dbReference>
<evidence type="ECO:0000313" key="12">
    <source>
        <dbReference type="Proteomes" id="UP000077266"/>
    </source>
</evidence>
<dbReference type="SMART" id="SM00343">
    <property type="entry name" value="ZnF_C2HC"/>
    <property type="match status" value="1"/>
</dbReference>
<feature type="compositionally biased region" description="Polar residues" evidence="8">
    <location>
        <begin position="57"/>
        <end position="69"/>
    </location>
</feature>
<feature type="compositionally biased region" description="Basic and acidic residues" evidence="8">
    <location>
        <begin position="315"/>
        <end position="330"/>
    </location>
</feature>
<dbReference type="Gene3D" id="3.30.70.330">
    <property type="match status" value="1"/>
</dbReference>
<feature type="domain" description="CCHC-type" evidence="10">
    <location>
        <begin position="175"/>
        <end position="190"/>
    </location>
</feature>
<dbReference type="InterPro" id="IPR000504">
    <property type="entry name" value="RRM_dom"/>
</dbReference>
<keyword evidence="2" id="KW-0507">mRNA processing</keyword>
<dbReference type="GO" id="GO:0008270">
    <property type="term" value="F:zinc ion binding"/>
    <property type="evidence" value="ECO:0007669"/>
    <property type="project" value="UniProtKB-KW"/>
</dbReference>
<protein>
    <recommendedName>
        <fullName evidence="13">RNA-binding domain-containing protein</fullName>
    </recommendedName>
</protein>
<dbReference type="OrthoDB" id="1099063at2759"/>
<evidence type="ECO:0000256" key="6">
    <source>
        <dbReference type="PROSITE-ProRule" id="PRU00047"/>
    </source>
</evidence>
<dbReference type="AlphaFoldDB" id="A0A166AI55"/>
<evidence type="ECO:0000259" key="9">
    <source>
        <dbReference type="PROSITE" id="PS50102"/>
    </source>
</evidence>
<reference evidence="11 12" key="1">
    <citation type="journal article" date="2016" name="Mol. Biol. Evol.">
        <title>Comparative Genomics of Early-Diverging Mushroom-Forming Fungi Provides Insights into the Origins of Lignocellulose Decay Capabilities.</title>
        <authorList>
            <person name="Nagy L.G."/>
            <person name="Riley R."/>
            <person name="Tritt A."/>
            <person name="Adam C."/>
            <person name="Daum C."/>
            <person name="Floudas D."/>
            <person name="Sun H."/>
            <person name="Yadav J.S."/>
            <person name="Pangilinan J."/>
            <person name="Larsson K.H."/>
            <person name="Matsuura K."/>
            <person name="Barry K."/>
            <person name="Labutti K."/>
            <person name="Kuo R."/>
            <person name="Ohm R.A."/>
            <person name="Bhattacharya S.S."/>
            <person name="Shirouzu T."/>
            <person name="Yoshinaga Y."/>
            <person name="Martin F.M."/>
            <person name="Grigoriev I.V."/>
            <person name="Hibbett D.S."/>
        </authorList>
    </citation>
    <scope>NUCLEOTIDE SEQUENCE [LARGE SCALE GENOMIC DNA]</scope>
    <source>
        <strain evidence="11 12">HHB12029</strain>
    </source>
</reference>
<keyword evidence="6" id="KW-0863">Zinc-finger</keyword>
<dbReference type="InterPro" id="IPR035979">
    <property type="entry name" value="RBD_domain_sf"/>
</dbReference>
<keyword evidence="6" id="KW-0479">Metal-binding</keyword>
<keyword evidence="3" id="KW-0677">Repeat</keyword>
<keyword evidence="4 7" id="KW-0694">RNA-binding</keyword>
<feature type="compositionally biased region" description="Pro residues" evidence="8">
    <location>
        <begin position="278"/>
        <end position="289"/>
    </location>
</feature>
<dbReference type="SUPFAM" id="SSF54928">
    <property type="entry name" value="RNA-binding domain, RBD"/>
    <property type="match status" value="1"/>
</dbReference>
<dbReference type="GO" id="GO:0005737">
    <property type="term" value="C:cytoplasm"/>
    <property type="evidence" value="ECO:0007669"/>
    <property type="project" value="TreeGrafter"/>
</dbReference>
<feature type="compositionally biased region" description="Basic and acidic residues" evidence="8">
    <location>
        <begin position="345"/>
        <end position="358"/>
    </location>
</feature>
<comment type="subcellular location">
    <subcellularLocation>
        <location evidence="1">Nucleus</location>
    </subcellularLocation>
</comment>
<feature type="region of interest" description="Disordered" evidence="8">
    <location>
        <begin position="193"/>
        <end position="526"/>
    </location>
</feature>
<dbReference type="SMART" id="SM00360">
    <property type="entry name" value="RRM"/>
    <property type="match status" value="1"/>
</dbReference>
<sequence>MSASSPVPLDSMANQDHDPRYTNGGLTSDMSGDVRMPDDPEGAAPLGDDNHHAGTLDAQSSGDPTQSAAGDTRGPGSPHKNNHYHEPQPKPNKVYIGNLPEHTRESDLQSCFGKIGRISSIELKVGYGFVEFETTDAAEESVAKYHEGWFMGNKIKVEISRGRHKPKVQNEPGACFKCGQVGHWARECPNSATTTPYNGGGHVRNSYRPGDSLLGRISDGPRDYPPPPPPQRDYPPVQRDSYGADRYPPGGRYNYDYQGPPRDAPPPRDTRDYYNPNAPAPRAPPPPSRPPREYEDYGRRDYRGPPGPTGPPLHTDARAPHYPDYDRDSGYVRPPYGGPPPAARDGYDRPPYDRRAPPSDRYGPPPPIHRPRTPPGPPPPRGRDGYVAPRDYPPPPAAIDYRRPPSPGPGPGPGPRYDYQQRPDNRGGYRPRGRSHSPPPRAGGPGYRNYEGTDSAGGFGPPSDRVPYGGGGGGAYAGNGYSSGPPIGMPPMSGHARPAGGRDRDGHYVPRPGDRGNDAPGYARRP</sequence>
<evidence type="ECO:0000256" key="1">
    <source>
        <dbReference type="ARBA" id="ARBA00004123"/>
    </source>
</evidence>
<keyword evidence="6" id="KW-0862">Zinc</keyword>
<dbReference type="GO" id="GO:0003729">
    <property type="term" value="F:mRNA binding"/>
    <property type="evidence" value="ECO:0007669"/>
    <property type="project" value="TreeGrafter"/>
</dbReference>
<accession>A0A166AI55</accession>
<proteinExistence type="predicted"/>
<dbReference type="Pfam" id="PF00098">
    <property type="entry name" value="zf-CCHC"/>
    <property type="match status" value="1"/>
</dbReference>
<dbReference type="InterPro" id="IPR012677">
    <property type="entry name" value="Nucleotide-bd_a/b_plait_sf"/>
</dbReference>
<dbReference type="PANTHER" id="PTHR23003:SF62">
    <property type="entry name" value="SERINE_ARGININE (SR)-TYPE SHUTTLING MRNA BINDING PROTEIN NPL3"/>
    <property type="match status" value="1"/>
</dbReference>
<keyword evidence="5" id="KW-0539">Nucleus</keyword>
<feature type="region of interest" description="Disordered" evidence="8">
    <location>
        <begin position="1"/>
        <end position="98"/>
    </location>
</feature>
<dbReference type="Pfam" id="PF00076">
    <property type="entry name" value="RRM_1"/>
    <property type="match status" value="1"/>
</dbReference>
<evidence type="ECO:0008006" key="13">
    <source>
        <dbReference type="Google" id="ProtNLM"/>
    </source>
</evidence>
<dbReference type="GO" id="GO:0005634">
    <property type="term" value="C:nucleus"/>
    <property type="evidence" value="ECO:0007669"/>
    <property type="project" value="UniProtKB-SubCell"/>
</dbReference>
<feature type="compositionally biased region" description="Low complexity" evidence="8">
    <location>
        <begin position="478"/>
        <end position="494"/>
    </location>
</feature>
<name>A0A166AI55_EXIGL</name>
<feature type="compositionally biased region" description="Gly residues" evidence="8">
    <location>
        <begin position="468"/>
        <end position="477"/>
    </location>
</feature>
<gene>
    <name evidence="11" type="ORF">EXIGLDRAFT_769296</name>
</gene>
<evidence type="ECO:0000256" key="8">
    <source>
        <dbReference type="SAM" id="MobiDB-lite"/>
    </source>
</evidence>
<feature type="compositionally biased region" description="Basic and acidic residues" evidence="8">
    <location>
        <begin position="290"/>
        <end position="303"/>
    </location>
</feature>
<evidence type="ECO:0000256" key="3">
    <source>
        <dbReference type="ARBA" id="ARBA00022737"/>
    </source>
</evidence>
<feature type="compositionally biased region" description="Pro residues" evidence="8">
    <location>
        <begin position="363"/>
        <end position="380"/>
    </location>
</feature>
<dbReference type="GO" id="GO:0006397">
    <property type="term" value="P:mRNA processing"/>
    <property type="evidence" value="ECO:0007669"/>
    <property type="project" value="UniProtKB-KW"/>
</dbReference>
<feature type="compositionally biased region" description="Basic and acidic residues" evidence="8">
    <location>
        <begin position="500"/>
        <end position="517"/>
    </location>
</feature>
<evidence type="ECO:0000259" key="10">
    <source>
        <dbReference type="PROSITE" id="PS50158"/>
    </source>
</evidence>
<feature type="compositionally biased region" description="Pro residues" evidence="8">
    <location>
        <begin position="223"/>
        <end position="233"/>
    </location>
</feature>
<dbReference type="InParanoid" id="A0A166AI55"/>
<dbReference type="STRING" id="1314781.A0A166AI55"/>
<dbReference type="PANTHER" id="PTHR23003">
    <property type="entry name" value="RNA RECOGNITION MOTIF RRM DOMAIN CONTAINING PROTEIN"/>
    <property type="match status" value="1"/>
</dbReference>
<evidence type="ECO:0000256" key="7">
    <source>
        <dbReference type="PROSITE-ProRule" id="PRU00176"/>
    </source>
</evidence>
<dbReference type="Gene3D" id="4.10.60.10">
    <property type="entry name" value="Zinc finger, CCHC-type"/>
    <property type="match status" value="1"/>
</dbReference>